<dbReference type="EMBL" id="SRID01000763">
    <property type="protein sequence ID" value="TGA83140.1"/>
    <property type="molecule type" value="Genomic_DNA"/>
</dbReference>
<evidence type="ECO:0000256" key="2">
    <source>
        <dbReference type="ARBA" id="ARBA00022475"/>
    </source>
</evidence>
<gene>
    <name evidence="10" type="ORF">E4099_32550</name>
</gene>
<evidence type="ECO:0000313" key="10">
    <source>
        <dbReference type="EMBL" id="TGA83140.1"/>
    </source>
</evidence>
<dbReference type="InterPro" id="IPR043760">
    <property type="entry name" value="PycTM_dom"/>
</dbReference>
<evidence type="ECO:0000256" key="4">
    <source>
        <dbReference type="ARBA" id="ARBA00022741"/>
    </source>
</evidence>
<dbReference type="Proteomes" id="UP000297948">
    <property type="component" value="Unassembled WGS sequence"/>
</dbReference>
<dbReference type="GO" id="GO:0051607">
    <property type="term" value="P:defense response to virus"/>
    <property type="evidence" value="ECO:0007669"/>
    <property type="project" value="UniProtKB-KW"/>
</dbReference>
<keyword evidence="7 8" id="KW-0472">Membrane</keyword>
<keyword evidence="2" id="KW-1003">Cell membrane</keyword>
<keyword evidence="3 8" id="KW-0812">Transmembrane</keyword>
<dbReference type="OrthoDB" id="4320081at2"/>
<evidence type="ECO:0000256" key="7">
    <source>
        <dbReference type="ARBA" id="ARBA00023136"/>
    </source>
</evidence>
<keyword evidence="5 8" id="KW-1133">Transmembrane helix</keyword>
<name>A0A4Z0FMZ9_9ACTN</name>
<evidence type="ECO:0000256" key="8">
    <source>
        <dbReference type="SAM" id="Phobius"/>
    </source>
</evidence>
<keyword evidence="11" id="KW-1185">Reference proteome</keyword>
<accession>A0A4Z0FMZ9</accession>
<proteinExistence type="predicted"/>
<evidence type="ECO:0000259" key="9">
    <source>
        <dbReference type="Pfam" id="PF18967"/>
    </source>
</evidence>
<sequence>MTTTGPAAPAAGPGAETAARLLVELRSEIARADTKANTLVAAIGTTTGVITGLLAGRGWEPAALSAPGTALWWAGSAALAGSLLSLLMVVLPRYRSSAWAPGAPLTFFGDIQRAVRQGELARALAEAERDPAASLMAALAENSRIAARKHQWVRAGLIAFSAGAVLLPASLLVG</sequence>
<evidence type="ECO:0000256" key="3">
    <source>
        <dbReference type="ARBA" id="ARBA00022692"/>
    </source>
</evidence>
<dbReference type="AlphaFoldDB" id="A0A4Z0FMZ9"/>
<protein>
    <recommendedName>
        <fullName evidence="9">Pycsar effector protein domain-containing protein</fullName>
    </recommendedName>
</protein>
<evidence type="ECO:0000256" key="5">
    <source>
        <dbReference type="ARBA" id="ARBA00022989"/>
    </source>
</evidence>
<dbReference type="Pfam" id="PF18967">
    <property type="entry name" value="PycTM"/>
    <property type="match status" value="1"/>
</dbReference>
<organism evidence="10 11">
    <name type="scientific">Streptomyces palmae</name>
    <dbReference type="NCBI Taxonomy" id="1701085"/>
    <lineage>
        <taxon>Bacteria</taxon>
        <taxon>Bacillati</taxon>
        <taxon>Actinomycetota</taxon>
        <taxon>Actinomycetes</taxon>
        <taxon>Kitasatosporales</taxon>
        <taxon>Streptomycetaceae</taxon>
        <taxon>Streptomyces</taxon>
    </lineage>
</organism>
<evidence type="ECO:0000256" key="6">
    <source>
        <dbReference type="ARBA" id="ARBA00023118"/>
    </source>
</evidence>
<comment type="subcellular location">
    <subcellularLocation>
        <location evidence="1">Cell membrane</location>
    </subcellularLocation>
</comment>
<feature type="transmembrane region" description="Helical" evidence="8">
    <location>
        <begin position="36"/>
        <end position="59"/>
    </location>
</feature>
<dbReference type="GO" id="GO:0000166">
    <property type="term" value="F:nucleotide binding"/>
    <property type="evidence" value="ECO:0007669"/>
    <property type="project" value="UniProtKB-KW"/>
</dbReference>
<reference evidence="10 11" key="1">
    <citation type="submission" date="2019-03" db="EMBL/GenBank/DDBJ databases">
        <authorList>
            <person name="Gonzalez-Pimentel J.L."/>
        </authorList>
    </citation>
    <scope>NUCLEOTIDE SEQUENCE [LARGE SCALE GENOMIC DNA]</scope>
    <source>
        <strain evidence="10 11">JCM 31289</strain>
    </source>
</reference>
<evidence type="ECO:0000313" key="11">
    <source>
        <dbReference type="Proteomes" id="UP000297948"/>
    </source>
</evidence>
<dbReference type="RefSeq" id="WP_135342666.1">
    <property type="nucleotide sequence ID" value="NZ_JBHLTX010000036.1"/>
</dbReference>
<feature type="transmembrane region" description="Helical" evidence="8">
    <location>
        <begin position="152"/>
        <end position="173"/>
    </location>
</feature>
<comment type="caution">
    <text evidence="10">The sequence shown here is derived from an EMBL/GenBank/DDBJ whole genome shotgun (WGS) entry which is preliminary data.</text>
</comment>
<feature type="domain" description="Pycsar effector protein" evidence="9">
    <location>
        <begin position="18"/>
        <end position="172"/>
    </location>
</feature>
<feature type="transmembrane region" description="Helical" evidence="8">
    <location>
        <begin position="71"/>
        <end position="91"/>
    </location>
</feature>
<evidence type="ECO:0000256" key="1">
    <source>
        <dbReference type="ARBA" id="ARBA00004236"/>
    </source>
</evidence>
<keyword evidence="4" id="KW-0547">Nucleotide-binding</keyword>
<dbReference type="GO" id="GO:0005886">
    <property type="term" value="C:plasma membrane"/>
    <property type="evidence" value="ECO:0007669"/>
    <property type="project" value="UniProtKB-SubCell"/>
</dbReference>
<keyword evidence="6" id="KW-0051">Antiviral defense</keyword>